<evidence type="ECO:0000313" key="2">
    <source>
        <dbReference type="Proteomes" id="UP001214043"/>
    </source>
</evidence>
<dbReference type="Proteomes" id="UP001214043">
    <property type="component" value="Chromosome"/>
</dbReference>
<organism evidence="1 2">
    <name type="scientific">Hyphococcus flavus</name>
    <dbReference type="NCBI Taxonomy" id="1866326"/>
    <lineage>
        <taxon>Bacteria</taxon>
        <taxon>Pseudomonadati</taxon>
        <taxon>Pseudomonadota</taxon>
        <taxon>Alphaproteobacteria</taxon>
        <taxon>Parvularculales</taxon>
        <taxon>Parvularculaceae</taxon>
        <taxon>Hyphococcus</taxon>
    </lineage>
</organism>
<proteinExistence type="predicted"/>
<dbReference type="AlphaFoldDB" id="A0AAF0CGP5"/>
<dbReference type="EMBL" id="CP118166">
    <property type="protein sequence ID" value="WDI30912.1"/>
    <property type="molecule type" value="Genomic_DNA"/>
</dbReference>
<name>A0AAF0CGP5_9PROT</name>
<dbReference type="RefSeq" id="WP_274492734.1">
    <property type="nucleotide sequence ID" value="NZ_CP118166.1"/>
</dbReference>
<gene>
    <name evidence="1" type="ORF">PUV54_13210</name>
</gene>
<reference evidence="1" key="1">
    <citation type="submission" date="2023-02" db="EMBL/GenBank/DDBJ databases">
        <title>Genome sequence of Hyphococcus flavus.</title>
        <authorList>
            <person name="Rong J.-C."/>
            <person name="Zhao Q."/>
            <person name="Yi M."/>
            <person name="Wu J.-Y."/>
        </authorList>
    </citation>
    <scope>NUCLEOTIDE SEQUENCE</scope>
    <source>
        <strain evidence="1">MCCC 1K03223</strain>
    </source>
</reference>
<sequence>MFQMFSGGAAAEQSWPLSKVVAALEAQFGSLESLGEDGPLKVFGVEDNGVNFVVAVMQTGPDTGKISELGFLARFVGFPVDIRLVEALNRNLHISMASLEGSDLFLMAGLAITGAFDAGQFKLIIQQWRRDLMMTLHGLSDESSSLAAAFPAARMESARNFAMNVAPAPTDNRPVDMLSSFLGGNAKKAICADCGGRGKRGLIARMCGECDGSGFVTRR</sequence>
<protein>
    <submittedName>
        <fullName evidence="1">Uncharacterized protein</fullName>
    </submittedName>
</protein>
<evidence type="ECO:0000313" key="1">
    <source>
        <dbReference type="EMBL" id="WDI30912.1"/>
    </source>
</evidence>
<keyword evidence="2" id="KW-1185">Reference proteome</keyword>
<accession>A0AAF0CGP5</accession>
<dbReference type="KEGG" id="hfl:PUV54_13210"/>